<accession>A0A8J8CL33</accession>
<keyword evidence="4" id="KW-1185">Reference proteome</keyword>
<keyword evidence="3" id="KW-0378">Hydrolase</keyword>
<dbReference type="PANTHER" id="PTHR34385">
    <property type="entry name" value="D-ALANYL-D-ALANINE CARBOXYPEPTIDASE"/>
    <property type="match status" value="1"/>
</dbReference>
<evidence type="ECO:0000313" key="4">
    <source>
        <dbReference type="Proteomes" id="UP000646053"/>
    </source>
</evidence>
<gene>
    <name evidence="3" type="ORF">GS601_08345</name>
</gene>
<dbReference type="PANTHER" id="PTHR34385:SF1">
    <property type="entry name" value="PEPTIDOGLYCAN L-ALANYL-D-GLUTAMATE ENDOPEPTIDASE CWLK"/>
    <property type="match status" value="1"/>
</dbReference>
<dbReference type="GO" id="GO:0006508">
    <property type="term" value="P:proteolysis"/>
    <property type="evidence" value="ECO:0007669"/>
    <property type="project" value="InterPro"/>
</dbReference>
<keyword evidence="3" id="KW-0645">Protease</keyword>
<dbReference type="EMBL" id="WVIE01000007">
    <property type="protein sequence ID" value="NDJ17300.1"/>
    <property type="molecule type" value="Genomic_DNA"/>
</dbReference>
<feature type="region of interest" description="Disordered" evidence="1">
    <location>
        <begin position="54"/>
        <end position="99"/>
    </location>
</feature>
<dbReference type="SUPFAM" id="SSF55166">
    <property type="entry name" value="Hedgehog/DD-peptidase"/>
    <property type="match status" value="1"/>
</dbReference>
<dbReference type="CDD" id="cd14852">
    <property type="entry name" value="LD-carboxypeptidase"/>
    <property type="match status" value="1"/>
</dbReference>
<protein>
    <submittedName>
        <fullName evidence="3">D-alanyl-D-alanine carboxypeptidase family protein</fullName>
    </submittedName>
</protein>
<proteinExistence type="predicted"/>
<feature type="compositionally biased region" description="Pro residues" evidence="1">
    <location>
        <begin position="66"/>
        <end position="84"/>
    </location>
</feature>
<sequence>MKILRWLRSQALLIVALTSFGWVVALNGNQIGLNLGASIRHTLAAPIQLAKEPPVGSWRTPAQPSVSPPFPSPPLESPRQPPTLPSRSPSVAPPKLGHFPYPQADVQTLVEIGKYGRRVETLAPEAAIAWQQMVKAAAANNVSLVPISGFRSVNEQAMLFRDRVQQRGLERAAKSVAPPGYSEHHTGYAIDIGDGRAPRTDITSAFAQTAASRWLTTHAQDFNFELSFQSNNAQQIIYEPWHWRFIGSPHALHVFASARRNRS</sequence>
<dbReference type="InterPro" id="IPR009045">
    <property type="entry name" value="Zn_M74/Hedgehog-like"/>
</dbReference>
<keyword evidence="3" id="KW-0121">Carboxypeptidase</keyword>
<dbReference type="RefSeq" id="WP_162422794.1">
    <property type="nucleotide sequence ID" value="NZ_WVIE01000007.1"/>
</dbReference>
<dbReference type="AlphaFoldDB" id="A0A8J8CL33"/>
<dbReference type="InterPro" id="IPR052179">
    <property type="entry name" value="DD-CPase-like"/>
</dbReference>
<evidence type="ECO:0000259" key="2">
    <source>
        <dbReference type="Pfam" id="PF02557"/>
    </source>
</evidence>
<evidence type="ECO:0000256" key="1">
    <source>
        <dbReference type="SAM" id="MobiDB-lite"/>
    </source>
</evidence>
<comment type="caution">
    <text evidence="3">The sequence shown here is derived from an EMBL/GenBank/DDBJ whole genome shotgun (WGS) entry which is preliminary data.</text>
</comment>
<dbReference type="Pfam" id="PF02557">
    <property type="entry name" value="VanY"/>
    <property type="match status" value="1"/>
</dbReference>
<reference evidence="3" key="1">
    <citation type="submission" date="2019-12" db="EMBL/GenBank/DDBJ databases">
        <title>High-Quality draft genome sequences of three cyanobacteria isolated from the limestone walls of the Old Cathedral of Coimbra.</title>
        <authorList>
            <person name="Tiago I."/>
            <person name="Soares F."/>
            <person name="Portugal A."/>
        </authorList>
    </citation>
    <scope>NUCLEOTIDE SEQUENCE</scope>
    <source>
        <strain evidence="3">A</strain>
    </source>
</reference>
<dbReference type="InterPro" id="IPR058193">
    <property type="entry name" value="VanY/YodJ_core_dom"/>
</dbReference>
<dbReference type="Gene3D" id="3.30.1380.10">
    <property type="match status" value="1"/>
</dbReference>
<dbReference type="GO" id="GO:0004180">
    <property type="term" value="F:carboxypeptidase activity"/>
    <property type="evidence" value="ECO:0007669"/>
    <property type="project" value="UniProtKB-KW"/>
</dbReference>
<evidence type="ECO:0000313" key="3">
    <source>
        <dbReference type="EMBL" id="NDJ17300.1"/>
    </source>
</evidence>
<name>A0A8J8CL33_9CYAN</name>
<organism evidence="3 4">
    <name type="scientific">Myxacorys almedinensis A</name>
    <dbReference type="NCBI Taxonomy" id="2690445"/>
    <lineage>
        <taxon>Bacteria</taxon>
        <taxon>Bacillati</taxon>
        <taxon>Cyanobacteriota</taxon>
        <taxon>Cyanophyceae</taxon>
        <taxon>Leptolyngbyales</taxon>
        <taxon>Leptolyngbyaceae</taxon>
        <taxon>Myxacorys</taxon>
        <taxon>Myxacorys almedinensis</taxon>
    </lineage>
</organism>
<dbReference type="InterPro" id="IPR003709">
    <property type="entry name" value="VanY-like_core_dom"/>
</dbReference>
<dbReference type="Proteomes" id="UP000646053">
    <property type="component" value="Unassembled WGS sequence"/>
</dbReference>
<feature type="domain" description="D-alanyl-D-alanine carboxypeptidase-like core" evidence="2">
    <location>
        <begin position="121"/>
        <end position="247"/>
    </location>
</feature>